<dbReference type="SFLD" id="SFLDG01129">
    <property type="entry name" value="C1.5:_HAD__Beta-PGM__Phosphata"/>
    <property type="match status" value="1"/>
</dbReference>
<protein>
    <recommendedName>
        <fullName evidence="4">phosphoglycolate phosphatase</fullName>
        <ecNumber evidence="4">3.1.3.18</ecNumber>
    </recommendedName>
</protein>
<dbReference type="Pfam" id="PF13419">
    <property type="entry name" value="HAD_2"/>
    <property type="match status" value="1"/>
</dbReference>
<dbReference type="Gene3D" id="3.40.50.1000">
    <property type="entry name" value="HAD superfamily/HAD-like"/>
    <property type="match status" value="1"/>
</dbReference>
<dbReference type="InterPro" id="IPR036412">
    <property type="entry name" value="HAD-like_sf"/>
</dbReference>
<evidence type="ECO:0000256" key="3">
    <source>
        <dbReference type="ARBA" id="ARBA00006171"/>
    </source>
</evidence>
<comment type="similarity">
    <text evidence="3">Belongs to the HAD-like hydrolase superfamily. CbbY/CbbZ/Gph/YieH family.</text>
</comment>
<dbReference type="GO" id="GO:0005829">
    <property type="term" value="C:cytosol"/>
    <property type="evidence" value="ECO:0007669"/>
    <property type="project" value="TreeGrafter"/>
</dbReference>
<dbReference type="AlphaFoldDB" id="A0A832A8R7"/>
<dbReference type="EMBL" id="DSTK01000041">
    <property type="protein sequence ID" value="HFK98719.1"/>
    <property type="molecule type" value="Genomic_DNA"/>
</dbReference>
<evidence type="ECO:0000256" key="4">
    <source>
        <dbReference type="ARBA" id="ARBA00013078"/>
    </source>
</evidence>
<dbReference type="InterPro" id="IPR023214">
    <property type="entry name" value="HAD_sf"/>
</dbReference>
<comment type="pathway">
    <text evidence="2">Organic acid metabolism; glycolate biosynthesis; glycolate from 2-phosphoglycolate: step 1/1.</text>
</comment>
<dbReference type="SUPFAM" id="SSF56784">
    <property type="entry name" value="HAD-like"/>
    <property type="match status" value="1"/>
</dbReference>
<dbReference type="Gene3D" id="1.10.150.240">
    <property type="entry name" value="Putative phosphatase, domain 2"/>
    <property type="match status" value="1"/>
</dbReference>
<comment type="caution">
    <text evidence="5">The sequence shown here is derived from an EMBL/GenBank/DDBJ whole genome shotgun (WGS) entry which is preliminary data.</text>
</comment>
<dbReference type="InterPro" id="IPR050155">
    <property type="entry name" value="HAD-like_hydrolase_sf"/>
</dbReference>
<comment type="catalytic activity">
    <reaction evidence="1">
        <text>2-phosphoglycolate + H2O = glycolate + phosphate</text>
        <dbReference type="Rhea" id="RHEA:14369"/>
        <dbReference type="ChEBI" id="CHEBI:15377"/>
        <dbReference type="ChEBI" id="CHEBI:29805"/>
        <dbReference type="ChEBI" id="CHEBI:43474"/>
        <dbReference type="ChEBI" id="CHEBI:58033"/>
        <dbReference type="EC" id="3.1.3.18"/>
    </reaction>
</comment>
<evidence type="ECO:0000256" key="2">
    <source>
        <dbReference type="ARBA" id="ARBA00004818"/>
    </source>
</evidence>
<dbReference type="SFLD" id="SFLDS00003">
    <property type="entry name" value="Haloacid_Dehalogenase"/>
    <property type="match status" value="1"/>
</dbReference>
<evidence type="ECO:0000256" key="1">
    <source>
        <dbReference type="ARBA" id="ARBA00000830"/>
    </source>
</evidence>
<dbReference type="NCBIfam" id="TIGR01509">
    <property type="entry name" value="HAD-SF-IA-v3"/>
    <property type="match status" value="1"/>
</dbReference>
<dbReference type="EC" id="3.1.3.18" evidence="4"/>
<keyword evidence="5" id="KW-0378">Hydrolase</keyword>
<dbReference type="InterPro" id="IPR023198">
    <property type="entry name" value="PGP-like_dom2"/>
</dbReference>
<dbReference type="InterPro" id="IPR006439">
    <property type="entry name" value="HAD-SF_hydro_IA"/>
</dbReference>
<sequence>MMNALPPNSTEKTAPSPPLFAPGLPAVVVFDCDGVLFDSREANIRFYNHVMERFGRPPLRTDQVDYIHMHSARESLEYLLGSGPDMEAAWAYCQNLDFRIFNRYLRKEPGLDALLHYLKPRCRIALATNRTVSTRDLLASFHLDDAFDLVVTAADVARPKPHPESMEKILKAFRTVPHHVLFVGDSQVDALLAQETGVVFAAYKNPSLRAHIHVPSFAALQVILAGSLDAAHVTARRVLP</sequence>
<evidence type="ECO:0000313" key="5">
    <source>
        <dbReference type="EMBL" id="HFK98719.1"/>
    </source>
</evidence>
<reference evidence="5" key="1">
    <citation type="journal article" date="2020" name="mSystems">
        <title>Genome- and Community-Level Interaction Insights into Carbon Utilization and Element Cycling Functions of Hydrothermarchaeota in Hydrothermal Sediment.</title>
        <authorList>
            <person name="Zhou Z."/>
            <person name="Liu Y."/>
            <person name="Xu W."/>
            <person name="Pan J."/>
            <person name="Luo Z.H."/>
            <person name="Li M."/>
        </authorList>
    </citation>
    <scope>NUCLEOTIDE SEQUENCE [LARGE SCALE GENOMIC DNA]</scope>
    <source>
        <strain evidence="5">SpSt-456</strain>
    </source>
</reference>
<organism evidence="5">
    <name type="scientific">Desulfacinum infernum</name>
    <dbReference type="NCBI Taxonomy" id="35837"/>
    <lineage>
        <taxon>Bacteria</taxon>
        <taxon>Pseudomonadati</taxon>
        <taxon>Thermodesulfobacteriota</taxon>
        <taxon>Syntrophobacteria</taxon>
        <taxon>Syntrophobacterales</taxon>
        <taxon>Syntrophobacteraceae</taxon>
        <taxon>Desulfacinum</taxon>
    </lineage>
</organism>
<accession>A0A832A8R7</accession>
<dbReference type="PANTHER" id="PTHR43434">
    <property type="entry name" value="PHOSPHOGLYCOLATE PHOSPHATASE"/>
    <property type="match status" value="1"/>
</dbReference>
<dbReference type="GO" id="GO:0008967">
    <property type="term" value="F:phosphoglycolate phosphatase activity"/>
    <property type="evidence" value="ECO:0007669"/>
    <property type="project" value="UniProtKB-EC"/>
</dbReference>
<name>A0A832A8R7_9BACT</name>
<dbReference type="PANTHER" id="PTHR43434:SF1">
    <property type="entry name" value="PHOSPHOGLYCOLATE PHOSPHATASE"/>
    <property type="match status" value="1"/>
</dbReference>
<dbReference type="GO" id="GO:0006281">
    <property type="term" value="P:DNA repair"/>
    <property type="evidence" value="ECO:0007669"/>
    <property type="project" value="TreeGrafter"/>
</dbReference>
<proteinExistence type="inferred from homology"/>
<dbReference type="InterPro" id="IPR041492">
    <property type="entry name" value="HAD_2"/>
</dbReference>
<dbReference type="NCBIfam" id="TIGR01549">
    <property type="entry name" value="HAD-SF-IA-v1"/>
    <property type="match status" value="1"/>
</dbReference>
<gene>
    <name evidence="5" type="ORF">ENS06_15515</name>
</gene>